<reference evidence="3 4" key="1">
    <citation type="submission" date="2017-11" db="EMBL/GenBank/DDBJ databases">
        <title>Genomic Encyclopedia of Archaeal and Bacterial Type Strains, Phase II (KMG-II): From Individual Species to Whole Genera.</title>
        <authorList>
            <person name="Goeker M."/>
        </authorList>
    </citation>
    <scope>NUCLEOTIDE SEQUENCE [LARGE SCALE GENOMIC DNA]</scope>
    <source>
        <strain evidence="3 4">DSM 25625</strain>
    </source>
</reference>
<dbReference type="OrthoDB" id="4336304at2"/>
<dbReference type="Proteomes" id="UP000230161">
    <property type="component" value="Unassembled WGS sequence"/>
</dbReference>
<name>A0A2M9C4I4_9MICO</name>
<proteinExistence type="predicted"/>
<evidence type="ECO:0000256" key="1">
    <source>
        <dbReference type="SAM" id="MobiDB-lite"/>
    </source>
</evidence>
<evidence type="ECO:0000256" key="2">
    <source>
        <dbReference type="SAM" id="Phobius"/>
    </source>
</evidence>
<keyword evidence="2" id="KW-0472">Membrane</keyword>
<keyword evidence="2" id="KW-1133">Transmembrane helix</keyword>
<evidence type="ECO:0000313" key="3">
    <source>
        <dbReference type="EMBL" id="PJJ65438.1"/>
    </source>
</evidence>
<comment type="caution">
    <text evidence="3">The sequence shown here is derived from an EMBL/GenBank/DDBJ whole genome shotgun (WGS) entry which is preliminary data.</text>
</comment>
<feature type="transmembrane region" description="Helical" evidence="2">
    <location>
        <begin position="320"/>
        <end position="340"/>
    </location>
</feature>
<sequence>MVFTRSRRGGRPNPLSRVHAYAAAAGLAMLLVLPLAGVAAAEAVDDPAATSSPVTWGVRPADTIHGAGRPNYVFDLDPGETLDDAMVVSNYTEQPLTFRIYAADGFIAESGQLDLLPAGEQSTALGSWIDFESDEVTVTGGGTVTVPFTLAIPADATPGDYAAGVVSSMLVSTTEGVAVDRRLGSRMHVRVAGELAPRLEIADFSVSYDGGLNPFAPGAATVEYTMTNTGNTRIAAGSALVVDGVWGIGATPASGLGGRELLPGGSYTQTVTVDGIWPLLVANARLVVTGEVITEGGASTTEAPAVPDATASGTVAAVPWGALILLALLGALVVLVVLRVRRRRADAERKIAAAVDRALTEARATAATAAGADADVQSTTGASAAAADEALAERR</sequence>
<dbReference type="EMBL" id="PGFB01000001">
    <property type="protein sequence ID" value="PJJ65438.1"/>
    <property type="molecule type" value="Genomic_DNA"/>
</dbReference>
<keyword evidence="4" id="KW-1185">Reference proteome</keyword>
<accession>A0A2M9C4I4</accession>
<organism evidence="3 4">
    <name type="scientific">Compostimonas suwonensis</name>
    <dbReference type="NCBI Taxonomy" id="1048394"/>
    <lineage>
        <taxon>Bacteria</taxon>
        <taxon>Bacillati</taxon>
        <taxon>Actinomycetota</taxon>
        <taxon>Actinomycetes</taxon>
        <taxon>Micrococcales</taxon>
        <taxon>Microbacteriaceae</taxon>
        <taxon>Compostimonas</taxon>
    </lineage>
</organism>
<gene>
    <name evidence="3" type="ORF">CLV54_0471</name>
</gene>
<dbReference type="AlphaFoldDB" id="A0A2M9C4I4"/>
<feature type="region of interest" description="Disordered" evidence="1">
    <location>
        <begin position="368"/>
        <end position="395"/>
    </location>
</feature>
<protein>
    <submittedName>
        <fullName evidence="3">Uncharacterized protein DUF916</fullName>
    </submittedName>
</protein>
<keyword evidence="2" id="KW-0812">Transmembrane</keyword>
<evidence type="ECO:0000313" key="4">
    <source>
        <dbReference type="Proteomes" id="UP000230161"/>
    </source>
</evidence>
<dbReference type="RefSeq" id="WP_100343337.1">
    <property type="nucleotide sequence ID" value="NZ_PGFB01000001.1"/>
</dbReference>